<dbReference type="Proteomes" id="UP000240883">
    <property type="component" value="Unassembled WGS sequence"/>
</dbReference>
<evidence type="ECO:0000256" key="1">
    <source>
        <dbReference type="SAM" id="SignalP"/>
    </source>
</evidence>
<accession>A0A2T2P637</accession>
<dbReference type="EMBL" id="KZ678129">
    <property type="protein sequence ID" value="PSN73155.1"/>
    <property type="molecule type" value="Genomic_DNA"/>
</dbReference>
<evidence type="ECO:0000313" key="2">
    <source>
        <dbReference type="EMBL" id="PSN73155.1"/>
    </source>
</evidence>
<proteinExistence type="predicted"/>
<name>A0A2T2P637_CORCC</name>
<organism evidence="2 3">
    <name type="scientific">Corynespora cassiicola Philippines</name>
    <dbReference type="NCBI Taxonomy" id="1448308"/>
    <lineage>
        <taxon>Eukaryota</taxon>
        <taxon>Fungi</taxon>
        <taxon>Dikarya</taxon>
        <taxon>Ascomycota</taxon>
        <taxon>Pezizomycotina</taxon>
        <taxon>Dothideomycetes</taxon>
        <taxon>Pleosporomycetidae</taxon>
        <taxon>Pleosporales</taxon>
        <taxon>Corynesporascaceae</taxon>
        <taxon>Corynespora</taxon>
    </lineage>
</organism>
<protein>
    <recommendedName>
        <fullName evidence="4">Secreted protein</fullName>
    </recommendedName>
</protein>
<evidence type="ECO:0000313" key="3">
    <source>
        <dbReference type="Proteomes" id="UP000240883"/>
    </source>
</evidence>
<feature type="chain" id="PRO_5015432871" description="Secreted protein" evidence="1">
    <location>
        <begin position="25"/>
        <end position="75"/>
    </location>
</feature>
<keyword evidence="3" id="KW-1185">Reference proteome</keyword>
<feature type="signal peptide" evidence="1">
    <location>
        <begin position="1"/>
        <end position="24"/>
    </location>
</feature>
<evidence type="ECO:0008006" key="4">
    <source>
        <dbReference type="Google" id="ProtNLM"/>
    </source>
</evidence>
<gene>
    <name evidence="2" type="ORF">BS50DRAFT_180612</name>
</gene>
<keyword evidence="1" id="KW-0732">Signal</keyword>
<sequence length="75" mass="8017">MGMRGPGLALPSWWVGLHIRIAAASIGGVTCSNNNLLTKPSPGSSTIMSPIVIVNLLRRNYKVTVLLKSHCVSFI</sequence>
<reference evidence="2 3" key="1">
    <citation type="journal article" date="2018" name="Front. Microbiol.">
        <title>Genome-Wide Analysis of Corynespora cassiicola Leaf Fall Disease Putative Effectors.</title>
        <authorList>
            <person name="Lopez D."/>
            <person name="Ribeiro S."/>
            <person name="Label P."/>
            <person name="Fumanal B."/>
            <person name="Venisse J.S."/>
            <person name="Kohler A."/>
            <person name="de Oliveira R.R."/>
            <person name="Labutti K."/>
            <person name="Lipzen A."/>
            <person name="Lail K."/>
            <person name="Bauer D."/>
            <person name="Ohm R.A."/>
            <person name="Barry K.W."/>
            <person name="Spatafora J."/>
            <person name="Grigoriev I.V."/>
            <person name="Martin F.M."/>
            <person name="Pujade-Renaud V."/>
        </authorList>
    </citation>
    <scope>NUCLEOTIDE SEQUENCE [LARGE SCALE GENOMIC DNA]</scope>
    <source>
        <strain evidence="2 3">Philippines</strain>
    </source>
</reference>
<dbReference type="AlphaFoldDB" id="A0A2T2P637"/>